<dbReference type="GO" id="GO:0030151">
    <property type="term" value="F:molybdenum ion binding"/>
    <property type="evidence" value="ECO:0007669"/>
    <property type="project" value="InterPro"/>
</dbReference>
<dbReference type="InterPro" id="IPR011037">
    <property type="entry name" value="Pyrv_Knase-like_insert_dom_sf"/>
</dbReference>
<sequence>MNGTVTAVSSNGEHSFTKPNRESVNLLAGHGGSGIDLLGLPVGTLLHVGEQAVVEVTGLRNPCVQIDRFQDGLLKQVVTRDEAGNVVRKAGIMSVVRTGGMVRPGDAIEVRLPAGPHRPLDRV</sequence>
<comment type="caution">
    <text evidence="2">The sequence shown here is derived from an EMBL/GenBank/DDBJ whole genome shotgun (WGS) entry which is preliminary data.</text>
</comment>
<proteinExistence type="predicted"/>
<protein>
    <submittedName>
        <fullName evidence="2">MOSC domain-containing protein</fullName>
    </submittedName>
</protein>
<reference evidence="2 3" key="1">
    <citation type="submission" date="2019-02" db="EMBL/GenBank/DDBJ databases">
        <title>Draft genome sequences of novel Actinobacteria.</title>
        <authorList>
            <person name="Sahin N."/>
            <person name="Ay H."/>
            <person name="Saygin H."/>
        </authorList>
    </citation>
    <scope>NUCLEOTIDE SEQUENCE [LARGE SCALE GENOMIC DNA]</scope>
    <source>
        <strain evidence="2 3">KC201</strain>
    </source>
</reference>
<dbReference type="Proteomes" id="UP000295157">
    <property type="component" value="Unassembled WGS sequence"/>
</dbReference>
<dbReference type="SUPFAM" id="SSF50800">
    <property type="entry name" value="PK beta-barrel domain-like"/>
    <property type="match status" value="1"/>
</dbReference>
<dbReference type="InterPro" id="IPR052716">
    <property type="entry name" value="MOSC_domain"/>
</dbReference>
<gene>
    <name evidence="2" type="ORF">E1267_12205</name>
</gene>
<dbReference type="InterPro" id="IPR005302">
    <property type="entry name" value="MoCF_Sase_C"/>
</dbReference>
<dbReference type="PANTHER" id="PTHR36930:SF1">
    <property type="entry name" value="MOSC DOMAIN-CONTAINING PROTEIN"/>
    <property type="match status" value="1"/>
</dbReference>
<dbReference type="AlphaFoldDB" id="A0A4V2XKU4"/>
<dbReference type="RefSeq" id="WP_132332541.1">
    <property type="nucleotide sequence ID" value="NZ_SMJZ01000035.1"/>
</dbReference>
<dbReference type="PANTHER" id="PTHR36930">
    <property type="entry name" value="METAL-SULFUR CLUSTER BIOSYNTHESIS PROTEINS YUAD-RELATED"/>
    <property type="match status" value="1"/>
</dbReference>
<evidence type="ECO:0000313" key="2">
    <source>
        <dbReference type="EMBL" id="TDC07846.1"/>
    </source>
</evidence>
<dbReference type="EMBL" id="SMJZ01000035">
    <property type="protein sequence ID" value="TDC07846.1"/>
    <property type="molecule type" value="Genomic_DNA"/>
</dbReference>
<dbReference type="GO" id="GO:0030170">
    <property type="term" value="F:pyridoxal phosphate binding"/>
    <property type="evidence" value="ECO:0007669"/>
    <property type="project" value="InterPro"/>
</dbReference>
<dbReference type="OrthoDB" id="9786134at2"/>
<accession>A0A4V2XKU4</accession>
<dbReference type="GO" id="GO:0003824">
    <property type="term" value="F:catalytic activity"/>
    <property type="evidence" value="ECO:0007669"/>
    <property type="project" value="InterPro"/>
</dbReference>
<dbReference type="PROSITE" id="PS51340">
    <property type="entry name" value="MOSC"/>
    <property type="match status" value="1"/>
</dbReference>
<dbReference type="Pfam" id="PF03473">
    <property type="entry name" value="MOSC"/>
    <property type="match status" value="1"/>
</dbReference>
<evidence type="ECO:0000313" key="3">
    <source>
        <dbReference type="Proteomes" id="UP000295157"/>
    </source>
</evidence>
<evidence type="ECO:0000259" key="1">
    <source>
        <dbReference type="PROSITE" id="PS51340"/>
    </source>
</evidence>
<feature type="domain" description="MOSC" evidence="1">
    <location>
        <begin position="1"/>
        <end position="111"/>
    </location>
</feature>
<name>A0A4V2XKU4_9ACTN</name>
<keyword evidence="3" id="KW-1185">Reference proteome</keyword>
<organism evidence="2 3">
    <name type="scientific">Nonomuraea longispora</name>
    <dbReference type="NCBI Taxonomy" id="1848320"/>
    <lineage>
        <taxon>Bacteria</taxon>
        <taxon>Bacillati</taxon>
        <taxon>Actinomycetota</taxon>
        <taxon>Actinomycetes</taxon>
        <taxon>Streptosporangiales</taxon>
        <taxon>Streptosporangiaceae</taxon>
        <taxon>Nonomuraea</taxon>
    </lineage>
</organism>
<dbReference type="Gene3D" id="2.40.33.20">
    <property type="entry name" value="PK beta-barrel domain-like"/>
    <property type="match status" value="1"/>
</dbReference>